<feature type="transmembrane region" description="Helical" evidence="1">
    <location>
        <begin position="76"/>
        <end position="98"/>
    </location>
</feature>
<name>A0A7Y4P0D1_9ACTN</name>
<sequence>MSTIDPSAARRLKRQQYAGRPGVLIAAVIATAAQVGFAVATGLGIGAFAETMRHTFLDAGYDITEPWPRFFGPATMGILLAAGAVGLCVSGLIAATLIDRYRGGEKTIALLSPLAFSATAAGVVISSRNWAEPTLEEPLLPGMEESVAGGNWIGENAQYWVPALAVLVAVLVVLWSIRYNRRLRSQITERTRLLESGRQVPGAITSVTIRTTSDEQGRKSVTGADLVIKFSDLQGTERWVTRRTSNRSEIPGVGGFATVLFDPLKPGADESIFVTFQSDPAPGDWIGTVA</sequence>
<accession>A0A7Y4P0D1</accession>
<dbReference type="EMBL" id="JABJRC010000005">
    <property type="protein sequence ID" value="NOL43022.1"/>
    <property type="molecule type" value="Genomic_DNA"/>
</dbReference>
<feature type="transmembrane region" description="Helical" evidence="1">
    <location>
        <begin position="21"/>
        <end position="49"/>
    </location>
</feature>
<evidence type="ECO:0000313" key="5">
    <source>
        <dbReference type="Proteomes" id="UP000553957"/>
    </source>
</evidence>
<dbReference type="Proteomes" id="UP000534306">
    <property type="component" value="Unassembled WGS sequence"/>
</dbReference>
<keyword evidence="1" id="KW-0812">Transmembrane</keyword>
<keyword evidence="4" id="KW-1185">Reference proteome</keyword>
<evidence type="ECO:0000313" key="3">
    <source>
        <dbReference type="EMBL" id="NOL43022.1"/>
    </source>
</evidence>
<feature type="transmembrane region" description="Helical" evidence="1">
    <location>
        <begin position="110"/>
        <end position="131"/>
    </location>
</feature>
<evidence type="ECO:0000313" key="2">
    <source>
        <dbReference type="EMBL" id="MBB6566315.1"/>
    </source>
</evidence>
<dbReference type="AlphaFoldDB" id="A0A7Y4P0D1"/>
<dbReference type="EMBL" id="JACHKF010000001">
    <property type="protein sequence ID" value="MBB6566315.1"/>
    <property type="molecule type" value="Genomic_DNA"/>
</dbReference>
<proteinExistence type="predicted"/>
<keyword evidence="1" id="KW-0472">Membrane</keyword>
<dbReference type="Proteomes" id="UP000553957">
    <property type="component" value="Unassembled WGS sequence"/>
</dbReference>
<keyword evidence="1" id="KW-1133">Transmembrane helix</keyword>
<dbReference type="RefSeq" id="WP_171675608.1">
    <property type="nucleotide sequence ID" value="NZ_BAAAGT010000010.1"/>
</dbReference>
<feature type="transmembrane region" description="Helical" evidence="1">
    <location>
        <begin position="159"/>
        <end position="177"/>
    </location>
</feature>
<evidence type="ECO:0000313" key="4">
    <source>
        <dbReference type="Proteomes" id="UP000534306"/>
    </source>
</evidence>
<organism evidence="3 4">
    <name type="scientific">Kribbella sandramycini</name>
    <dbReference type="NCBI Taxonomy" id="60450"/>
    <lineage>
        <taxon>Bacteria</taxon>
        <taxon>Bacillati</taxon>
        <taxon>Actinomycetota</taxon>
        <taxon>Actinomycetes</taxon>
        <taxon>Propionibacteriales</taxon>
        <taxon>Kribbellaceae</taxon>
        <taxon>Kribbella</taxon>
    </lineage>
</organism>
<evidence type="ECO:0000256" key="1">
    <source>
        <dbReference type="SAM" id="Phobius"/>
    </source>
</evidence>
<comment type="caution">
    <text evidence="3">The sequence shown here is derived from an EMBL/GenBank/DDBJ whole genome shotgun (WGS) entry which is preliminary data.</text>
</comment>
<reference evidence="2 5" key="2">
    <citation type="submission" date="2020-08" db="EMBL/GenBank/DDBJ databases">
        <title>Sequencing the genomes of 1000 actinobacteria strains.</title>
        <authorList>
            <person name="Klenk H.-P."/>
        </authorList>
    </citation>
    <scope>NUCLEOTIDE SEQUENCE [LARGE SCALE GENOMIC DNA]</scope>
    <source>
        <strain evidence="2 5">DSM 15626</strain>
    </source>
</reference>
<gene>
    <name evidence="2" type="ORF">HNR71_001952</name>
    <name evidence="3" type="ORF">HPO96_22500</name>
</gene>
<reference evidence="3 4" key="1">
    <citation type="submission" date="2020-05" db="EMBL/GenBank/DDBJ databases">
        <title>Genome sequence of Kribbella sandramycini ATCC 39419.</title>
        <authorList>
            <person name="Maclea K.S."/>
            <person name="Fair J.L."/>
        </authorList>
    </citation>
    <scope>NUCLEOTIDE SEQUENCE [LARGE SCALE GENOMIC DNA]</scope>
    <source>
        <strain evidence="3 4">ATCC 39419</strain>
    </source>
</reference>
<protein>
    <submittedName>
        <fullName evidence="3">Uncharacterized protein</fullName>
    </submittedName>
</protein>